<keyword evidence="4" id="KW-1185">Reference proteome</keyword>
<feature type="region of interest" description="Disordered" evidence="2">
    <location>
        <begin position="214"/>
        <end position="315"/>
    </location>
</feature>
<evidence type="ECO:0000256" key="2">
    <source>
        <dbReference type="SAM" id="MobiDB-lite"/>
    </source>
</evidence>
<sequence>MLEIEVENLKKKNEELEGKIAAVQKVVAESTCLVNDNEYLFDVMAENKTLEAEKTKAETELCLMKEKVKELEANLKGLSEKVKEEVNLIKIGSKDVFNSQVRRRLTFEEDGCANKKMAPSTPGVVQSSFHGVIDISDDDVNYNEIQILEGVCGLRKGSSKNNLQKTILQHVDDFNFHSSSTRSVKRKRVANIVDSDDESSSYDDNALICTLKAQQSSRVMPNSEEEVNENAGRSHLTRLRNLASKNEQEKTSIDLNKAFSSSEDEEYDDGIEESESEGESLGGFIVDSSDSVSERDSDSSDSVDNSEDVLKPENV</sequence>
<dbReference type="PANTHER" id="PTHR34380:SF1">
    <property type="entry name" value="OS01G0221300 PROTEIN"/>
    <property type="match status" value="1"/>
</dbReference>
<dbReference type="EMBL" id="JAUHHV010000002">
    <property type="protein sequence ID" value="KAK1431782.1"/>
    <property type="molecule type" value="Genomic_DNA"/>
</dbReference>
<keyword evidence="1" id="KW-0175">Coiled coil</keyword>
<proteinExistence type="predicted"/>
<evidence type="ECO:0000313" key="4">
    <source>
        <dbReference type="Proteomes" id="UP001229421"/>
    </source>
</evidence>
<evidence type="ECO:0000256" key="1">
    <source>
        <dbReference type="SAM" id="Coils"/>
    </source>
</evidence>
<feature type="compositionally biased region" description="Low complexity" evidence="2">
    <location>
        <begin position="282"/>
        <end position="291"/>
    </location>
</feature>
<dbReference type="Proteomes" id="UP001229421">
    <property type="component" value="Unassembled WGS sequence"/>
</dbReference>
<gene>
    <name evidence="3" type="ORF">QVD17_08428</name>
</gene>
<dbReference type="PANTHER" id="PTHR34380">
    <property type="entry name" value="BNAA03G12380D PROTEIN"/>
    <property type="match status" value="1"/>
</dbReference>
<accession>A0AAD8KZ30</accession>
<dbReference type="AlphaFoldDB" id="A0AAD8KZ30"/>
<evidence type="ECO:0000313" key="3">
    <source>
        <dbReference type="EMBL" id="KAK1431782.1"/>
    </source>
</evidence>
<feature type="compositionally biased region" description="Acidic residues" evidence="2">
    <location>
        <begin position="262"/>
        <end position="278"/>
    </location>
</feature>
<comment type="caution">
    <text evidence="3">The sequence shown here is derived from an EMBL/GenBank/DDBJ whole genome shotgun (WGS) entry which is preliminary data.</text>
</comment>
<name>A0AAD8KZ30_TARER</name>
<protein>
    <submittedName>
        <fullName evidence="3">Uncharacterized protein</fullName>
    </submittedName>
</protein>
<organism evidence="3 4">
    <name type="scientific">Tagetes erecta</name>
    <name type="common">African marigold</name>
    <dbReference type="NCBI Taxonomy" id="13708"/>
    <lineage>
        <taxon>Eukaryota</taxon>
        <taxon>Viridiplantae</taxon>
        <taxon>Streptophyta</taxon>
        <taxon>Embryophyta</taxon>
        <taxon>Tracheophyta</taxon>
        <taxon>Spermatophyta</taxon>
        <taxon>Magnoliopsida</taxon>
        <taxon>eudicotyledons</taxon>
        <taxon>Gunneridae</taxon>
        <taxon>Pentapetalae</taxon>
        <taxon>asterids</taxon>
        <taxon>campanulids</taxon>
        <taxon>Asterales</taxon>
        <taxon>Asteraceae</taxon>
        <taxon>Asteroideae</taxon>
        <taxon>Heliantheae alliance</taxon>
        <taxon>Tageteae</taxon>
        <taxon>Tagetes</taxon>
    </lineage>
</organism>
<reference evidence="3" key="1">
    <citation type="journal article" date="2023" name="bioRxiv">
        <title>Improved chromosome-level genome assembly for marigold (Tagetes erecta).</title>
        <authorList>
            <person name="Jiang F."/>
            <person name="Yuan L."/>
            <person name="Wang S."/>
            <person name="Wang H."/>
            <person name="Xu D."/>
            <person name="Wang A."/>
            <person name="Fan W."/>
        </authorList>
    </citation>
    <scope>NUCLEOTIDE SEQUENCE</scope>
    <source>
        <strain evidence="3">WSJ</strain>
        <tissue evidence="3">Leaf</tissue>
    </source>
</reference>
<feature type="coiled-coil region" evidence="1">
    <location>
        <begin position="6"/>
        <end position="88"/>
    </location>
</feature>